<comment type="caution">
    <text evidence="1">The sequence shown here is derived from an EMBL/GenBank/DDBJ whole genome shotgun (WGS) entry which is preliminary data.</text>
</comment>
<dbReference type="EMBL" id="ASGP02000004">
    <property type="protein sequence ID" value="KAH9511399.1"/>
    <property type="molecule type" value="Genomic_DNA"/>
</dbReference>
<reference evidence="1" key="1">
    <citation type="submission" date="2013-05" db="EMBL/GenBank/DDBJ databases">
        <authorList>
            <person name="Yim A.K.Y."/>
            <person name="Chan T.F."/>
            <person name="Ji K.M."/>
            <person name="Liu X.Y."/>
            <person name="Zhou J.W."/>
            <person name="Li R.Q."/>
            <person name="Yang K.Y."/>
            <person name="Li J."/>
            <person name="Li M."/>
            <person name="Law P.T.W."/>
            <person name="Wu Y.L."/>
            <person name="Cai Z.L."/>
            <person name="Qin H."/>
            <person name="Bao Y."/>
            <person name="Leung R.K.K."/>
            <person name="Ng P.K.S."/>
            <person name="Zou J."/>
            <person name="Zhong X.J."/>
            <person name="Ran P.X."/>
            <person name="Zhong N.S."/>
            <person name="Liu Z.G."/>
            <person name="Tsui S.K.W."/>
        </authorList>
    </citation>
    <scope>NUCLEOTIDE SEQUENCE</scope>
    <source>
        <strain evidence="1">Derf</strain>
        <tissue evidence="1">Whole organism</tissue>
    </source>
</reference>
<dbReference type="AlphaFoldDB" id="A0A922HY50"/>
<protein>
    <submittedName>
        <fullName evidence="1">Uncharacterized protein</fullName>
    </submittedName>
</protein>
<gene>
    <name evidence="1" type="ORF">DERF_009864</name>
</gene>
<proteinExistence type="predicted"/>
<dbReference type="Proteomes" id="UP000790347">
    <property type="component" value="Unassembled WGS sequence"/>
</dbReference>
<name>A0A922HY50_DERFA</name>
<reference evidence="1" key="2">
    <citation type="journal article" date="2022" name="Res Sq">
        <title>Comparative Genomics Reveals Insights into the Divergent Evolution of Astigmatic Mites and Household Pest Adaptations.</title>
        <authorList>
            <person name="Xiong Q."/>
            <person name="Wan A.T.-Y."/>
            <person name="Liu X.-Y."/>
            <person name="Fung C.S.-H."/>
            <person name="Xiao X."/>
            <person name="Malainual N."/>
            <person name="Hou J."/>
            <person name="Wang L."/>
            <person name="Wang M."/>
            <person name="Yang K."/>
            <person name="Cui Y."/>
            <person name="Leung E."/>
            <person name="Nong W."/>
            <person name="Shin S.-K."/>
            <person name="Au S."/>
            <person name="Jeong K.Y."/>
            <person name="Chew F.T."/>
            <person name="Hui J."/>
            <person name="Leung T.F."/>
            <person name="Tungtrongchitr A."/>
            <person name="Zhong N."/>
            <person name="Liu Z."/>
            <person name="Tsui S."/>
        </authorList>
    </citation>
    <scope>NUCLEOTIDE SEQUENCE</scope>
    <source>
        <strain evidence="1">Derf</strain>
        <tissue evidence="1">Whole organism</tissue>
    </source>
</reference>
<organism evidence="1 2">
    <name type="scientific">Dermatophagoides farinae</name>
    <name type="common">American house dust mite</name>
    <dbReference type="NCBI Taxonomy" id="6954"/>
    <lineage>
        <taxon>Eukaryota</taxon>
        <taxon>Metazoa</taxon>
        <taxon>Ecdysozoa</taxon>
        <taxon>Arthropoda</taxon>
        <taxon>Chelicerata</taxon>
        <taxon>Arachnida</taxon>
        <taxon>Acari</taxon>
        <taxon>Acariformes</taxon>
        <taxon>Sarcoptiformes</taxon>
        <taxon>Astigmata</taxon>
        <taxon>Psoroptidia</taxon>
        <taxon>Analgoidea</taxon>
        <taxon>Pyroglyphidae</taxon>
        <taxon>Dermatophagoidinae</taxon>
        <taxon>Dermatophagoides</taxon>
    </lineage>
</organism>
<evidence type="ECO:0000313" key="1">
    <source>
        <dbReference type="EMBL" id="KAH9511399.1"/>
    </source>
</evidence>
<keyword evidence="2" id="KW-1185">Reference proteome</keyword>
<accession>A0A922HY50</accession>
<evidence type="ECO:0000313" key="2">
    <source>
        <dbReference type="Proteomes" id="UP000790347"/>
    </source>
</evidence>
<sequence>MTNLRIRQLVPEILRNCWHFFFRRNDDGYNDASIRTGHVPYLWKISTVRISRNRLSAYWPVPILGKSWNALWPVEFVDRLPPIAHVETNSMASRDSGKSTIHALDQLMCAELDHHSEMKSRDMAASIDIKGAFHHAWNPGSMRPAVAKTCPIPSSEYGQL</sequence>